<dbReference type="InterPro" id="IPR029033">
    <property type="entry name" value="His_PPase_superfam"/>
</dbReference>
<dbReference type="Proteomes" id="UP000324678">
    <property type="component" value="Chromosome"/>
</dbReference>
<evidence type="ECO:0000313" key="4">
    <source>
        <dbReference type="Proteomes" id="UP000324678"/>
    </source>
</evidence>
<dbReference type="RefSeq" id="WP_149160274.1">
    <property type="nucleotide sequence ID" value="NZ_CP043505.1"/>
</dbReference>
<dbReference type="OrthoDB" id="4697614at2"/>
<dbReference type="Gene3D" id="3.40.50.1240">
    <property type="entry name" value="Phosphoglycerate mutase-like"/>
    <property type="match status" value="1"/>
</dbReference>
<evidence type="ECO:0000313" key="3">
    <source>
        <dbReference type="EMBL" id="QEO14253.1"/>
    </source>
</evidence>
<organism evidence="3 4">
    <name type="scientific">Agromyces intestinalis</name>
    <dbReference type="NCBI Taxonomy" id="2592652"/>
    <lineage>
        <taxon>Bacteria</taxon>
        <taxon>Bacillati</taxon>
        <taxon>Actinomycetota</taxon>
        <taxon>Actinomycetes</taxon>
        <taxon>Micrococcales</taxon>
        <taxon>Microbacteriaceae</taxon>
        <taxon>Agromyces</taxon>
    </lineage>
</organism>
<dbReference type="PANTHER" id="PTHR48100:SF1">
    <property type="entry name" value="HISTIDINE PHOSPHATASE FAMILY PROTEIN-RELATED"/>
    <property type="match status" value="1"/>
</dbReference>
<dbReference type="Pfam" id="PF00300">
    <property type="entry name" value="His_Phos_1"/>
    <property type="match status" value="1"/>
</dbReference>
<evidence type="ECO:0000256" key="2">
    <source>
        <dbReference type="PIRSR" id="PIRSR613078-2"/>
    </source>
</evidence>
<dbReference type="GO" id="GO:0005737">
    <property type="term" value="C:cytoplasm"/>
    <property type="evidence" value="ECO:0007669"/>
    <property type="project" value="TreeGrafter"/>
</dbReference>
<feature type="active site" description="Tele-phosphohistidine intermediate" evidence="1">
    <location>
        <position position="9"/>
    </location>
</feature>
<feature type="binding site" evidence="2">
    <location>
        <position position="57"/>
    </location>
    <ligand>
        <name>substrate</name>
    </ligand>
</feature>
<gene>
    <name evidence="3" type="ORF">FLP10_07355</name>
</gene>
<dbReference type="GO" id="GO:0016791">
    <property type="term" value="F:phosphatase activity"/>
    <property type="evidence" value="ECO:0007669"/>
    <property type="project" value="TreeGrafter"/>
</dbReference>
<dbReference type="InterPro" id="IPR013078">
    <property type="entry name" value="His_Pase_superF_clade-1"/>
</dbReference>
<protein>
    <submittedName>
        <fullName evidence="3">Histidine phosphatase family protein</fullName>
    </submittedName>
</protein>
<evidence type="ECO:0000256" key="1">
    <source>
        <dbReference type="PIRSR" id="PIRSR613078-1"/>
    </source>
</evidence>
<accession>A0A5C1YDR8</accession>
<keyword evidence="4" id="KW-1185">Reference proteome</keyword>
<dbReference type="SMART" id="SM00855">
    <property type="entry name" value="PGAM"/>
    <property type="match status" value="1"/>
</dbReference>
<sequence length="202" mass="21252">MTTLFLVRHGQTEWGDGRYAGDTDLALSPLGVAQAARLGTWARTADLDAIVTSPLARAVATADPAAQATGIAPTVDPRLREVSFGLAEGLTAAEMAERFPEERAAFLRSPATTALPGGESGRAALERALPALGELRDAHPDGRVLVVTHNTVIRLVLCALLGLDPDRYREVFPAVGNAALTTVRPATEARRPAALLGYNVPL</sequence>
<proteinExistence type="predicted"/>
<feature type="active site" description="Proton donor/acceptor" evidence="1">
    <location>
        <position position="81"/>
    </location>
</feature>
<dbReference type="PANTHER" id="PTHR48100">
    <property type="entry name" value="BROAD-SPECIFICITY PHOSPHATASE YOR283W-RELATED"/>
    <property type="match status" value="1"/>
</dbReference>
<dbReference type="SUPFAM" id="SSF53254">
    <property type="entry name" value="Phosphoglycerate mutase-like"/>
    <property type="match status" value="1"/>
</dbReference>
<dbReference type="CDD" id="cd07067">
    <property type="entry name" value="HP_PGM_like"/>
    <property type="match status" value="1"/>
</dbReference>
<dbReference type="InterPro" id="IPR050275">
    <property type="entry name" value="PGM_Phosphatase"/>
</dbReference>
<reference evidence="3 4" key="1">
    <citation type="submission" date="2019-09" db="EMBL/GenBank/DDBJ databases">
        <title>Genome sequencing of strain KACC 19306.</title>
        <authorList>
            <person name="Heo J."/>
            <person name="Kim S.-J."/>
            <person name="Kim J.-S."/>
            <person name="Hong S.-B."/>
            <person name="Kwon S.-W."/>
        </authorList>
    </citation>
    <scope>NUCLEOTIDE SEQUENCE [LARGE SCALE GENOMIC DNA]</scope>
    <source>
        <strain evidence="3 4">KACC 19306</strain>
    </source>
</reference>
<dbReference type="KEGG" id="ail:FLP10_07355"/>
<dbReference type="EMBL" id="CP043505">
    <property type="protein sequence ID" value="QEO14253.1"/>
    <property type="molecule type" value="Genomic_DNA"/>
</dbReference>
<name>A0A5C1YDR8_9MICO</name>
<dbReference type="AlphaFoldDB" id="A0A5C1YDR8"/>